<dbReference type="PANTHER" id="PTHR45532">
    <property type="entry name" value="WD REPEAT-CONTAINING PROTEIN 97"/>
    <property type="match status" value="1"/>
</dbReference>
<dbReference type="InterPro" id="IPR016024">
    <property type="entry name" value="ARM-type_fold"/>
</dbReference>
<name>A0A1Y1WQT4_9FUNG</name>
<feature type="repeat" description="WD" evidence="1">
    <location>
        <begin position="535"/>
        <end position="569"/>
    </location>
</feature>
<feature type="region of interest" description="Disordered" evidence="2">
    <location>
        <begin position="889"/>
        <end position="988"/>
    </location>
</feature>
<keyword evidence="4" id="KW-1185">Reference proteome</keyword>
<keyword evidence="1" id="KW-0853">WD repeat</keyword>
<proteinExistence type="predicted"/>
<dbReference type="Pfam" id="PF00400">
    <property type="entry name" value="WD40"/>
    <property type="match status" value="1"/>
</dbReference>
<organism evidence="3 4">
    <name type="scientific">Anaeromyces robustus</name>
    <dbReference type="NCBI Taxonomy" id="1754192"/>
    <lineage>
        <taxon>Eukaryota</taxon>
        <taxon>Fungi</taxon>
        <taxon>Fungi incertae sedis</taxon>
        <taxon>Chytridiomycota</taxon>
        <taxon>Chytridiomycota incertae sedis</taxon>
        <taxon>Neocallimastigomycetes</taxon>
        <taxon>Neocallimastigales</taxon>
        <taxon>Neocallimastigaceae</taxon>
        <taxon>Anaeromyces</taxon>
    </lineage>
</organism>
<feature type="region of interest" description="Disordered" evidence="2">
    <location>
        <begin position="1082"/>
        <end position="1110"/>
    </location>
</feature>
<dbReference type="SUPFAM" id="SSF48371">
    <property type="entry name" value="ARM repeat"/>
    <property type="match status" value="1"/>
</dbReference>
<dbReference type="SUPFAM" id="SSF50978">
    <property type="entry name" value="WD40 repeat-like"/>
    <property type="match status" value="2"/>
</dbReference>
<dbReference type="OrthoDB" id="6262491at2759"/>
<dbReference type="Proteomes" id="UP000193944">
    <property type="component" value="Unassembled WGS sequence"/>
</dbReference>
<accession>A0A1Y1WQT4</accession>
<reference evidence="3 4" key="2">
    <citation type="submission" date="2016-08" db="EMBL/GenBank/DDBJ databases">
        <title>Pervasive Adenine N6-methylation of Active Genes in Fungi.</title>
        <authorList>
            <consortium name="DOE Joint Genome Institute"/>
            <person name="Mondo S.J."/>
            <person name="Dannebaum R.O."/>
            <person name="Kuo R.C."/>
            <person name="Labutti K."/>
            <person name="Haridas S."/>
            <person name="Kuo A."/>
            <person name="Salamov A."/>
            <person name="Ahrendt S.R."/>
            <person name="Lipzen A."/>
            <person name="Sullivan W."/>
            <person name="Andreopoulos W.B."/>
            <person name="Clum A."/>
            <person name="Lindquist E."/>
            <person name="Daum C."/>
            <person name="Ramamoorthy G.K."/>
            <person name="Gryganskyi A."/>
            <person name="Culley D."/>
            <person name="Magnuson J.K."/>
            <person name="James T.Y."/>
            <person name="O'Malley M.A."/>
            <person name="Stajich J.E."/>
            <person name="Spatafora J.W."/>
            <person name="Visel A."/>
            <person name="Grigoriev I.V."/>
        </authorList>
    </citation>
    <scope>NUCLEOTIDE SEQUENCE [LARGE SCALE GENOMIC DNA]</scope>
    <source>
        <strain evidence="3 4">S4</strain>
    </source>
</reference>
<dbReference type="Gene3D" id="2.130.10.10">
    <property type="entry name" value="YVTN repeat-like/Quinoprotein amine dehydrogenase"/>
    <property type="match status" value="2"/>
</dbReference>
<reference evidence="3 4" key="1">
    <citation type="submission" date="2016-08" db="EMBL/GenBank/DDBJ databases">
        <title>A Parts List for Fungal Cellulosomes Revealed by Comparative Genomics.</title>
        <authorList>
            <consortium name="DOE Joint Genome Institute"/>
            <person name="Haitjema C.H."/>
            <person name="Gilmore S.P."/>
            <person name="Henske J.K."/>
            <person name="Solomon K.V."/>
            <person name="De Groot R."/>
            <person name="Kuo A."/>
            <person name="Mondo S.J."/>
            <person name="Salamov A.A."/>
            <person name="Labutti K."/>
            <person name="Zhao Z."/>
            <person name="Chiniquy J."/>
            <person name="Barry K."/>
            <person name="Brewer H.M."/>
            <person name="Purvine S.O."/>
            <person name="Wright A.T."/>
            <person name="Boxma B."/>
            <person name="Van Alen T."/>
            <person name="Hackstein J.H."/>
            <person name="Baker S.E."/>
            <person name="Grigoriev I.V."/>
            <person name="O'Malley M.A."/>
        </authorList>
    </citation>
    <scope>NUCLEOTIDE SEQUENCE [LARGE SCALE GENOMIC DNA]</scope>
    <source>
        <strain evidence="3 4">S4</strain>
    </source>
</reference>
<protein>
    <submittedName>
        <fullName evidence="3">Uncharacterized protein</fullName>
    </submittedName>
</protein>
<dbReference type="PROSITE" id="PS50082">
    <property type="entry name" value="WD_REPEATS_2"/>
    <property type="match status" value="2"/>
</dbReference>
<dbReference type="SMART" id="SM00320">
    <property type="entry name" value="WD40"/>
    <property type="match status" value="4"/>
</dbReference>
<feature type="repeat" description="WD" evidence="1">
    <location>
        <begin position="263"/>
        <end position="295"/>
    </location>
</feature>
<comment type="caution">
    <text evidence="3">The sequence shown here is derived from an EMBL/GenBank/DDBJ whole genome shotgun (WGS) entry which is preliminary data.</text>
</comment>
<dbReference type="PROSITE" id="PS50294">
    <property type="entry name" value="WD_REPEATS_REGION"/>
    <property type="match status" value="1"/>
</dbReference>
<sequence>MDNIRISIFDLNDRIHVNKGYLKAIEEPPDDEKNKNLIKEYVIRPWHVLSKILLYKLLSLDESIDEAIKKKIYSLNKKNKKDEWFDFIRKNYSIPPNSIYQISQKIPFTIQHQCQSLYNYEHSSQIFKVLYTPAYNGLTSFISLDPVYINIWKGTNLYKKIKRDTNKNYMKIKEWLWIDKQRMIVAFTDNMKLLAFKINFENIRDRNEKSFIKYSKLEIEDFKSDHFISYLYYRKKAKYLYAVDERSIYVYSYETNERIKTYNEIHQMSITEIVYCESKDYLITGGREGTIKVWQDTKLLYQFNKHKDAITSLIILSEFNDINKKEYNIELISTSLDGSIYFWNLDNWSGEYKFSVQQPIHTAKIISSNQFYISTRRTIDVLLYNKYKDDIFNVRSKVLSLKRVESNIKPARIVCISEDNSCRFISPVSGQSITIALPFLEDINIKKIAYSLDYDRLYILLCNSSIVVISTTTNPCRLIEEWGNSFTTITDIIIYDPSKSSENQDIMPYFLLGCSNAGQILIFDPACYGYTEKTIQAHLANITKIILNSQHDKLYSISEDLKLKIWSIRYINDSEKHDISIDLLNSIDYSELPSPIVDICLYETAEMIGAITAVGKLIIYNESDKSYKIGSDSTSIGICSFSCCEVLGIFATVDKEGCLKIWDYCNNLIREICLNVPIDAVEFLNQRGDIIIGYTHKLSIIKLENYIQLETMKYLLTLDLVDDQVEIPIDFDNNMKWWIIDKIDDIEMLRQKIKHDEGVLSNKLVNKNYLIDKDYNKTKTKIKRKKLLLRRSENCSESSVFNGCRQAMNKNIVFLQEEDIQKIKNEPINNRINNNNKLIDNLENENEKFITDNFTNIKDDDIILYNNNESSEQVNDTKDVKNEIEEYIDNNNNIDDNNSNNNIDDNSSNNNIDDKSSNNNIEDSSNNDNFYANNEDREEEGSNVGNSEKKDEEESMNDIEKKKLKNTVIPNSVANKENKETFGKLKQKKQKANNLSDININESHRDEYDFNIDIEDSFLNDNESNSDKKCFILKTPSLSIMKNNSLPVMMSVYRIKTVLSKQLKNYISPKYIDIICSEKETSSDKKEDINQQSVQGEVNKNNKSKKNNNIEDKDINIGYNEIKLILDDNMHNNVNNKYNNNIYKGSTVKGNEQQLKNIGNDMNDEKELLSSFNKFVMKKEKRNNILLSCKKKKIVKHIFSSVNNLKIKRLNNEINDNNNYKYNQVSHDIISNINNIDIKKVKKYSEDFNLLLDKLEHYNFISSKLKNEILYNVNNKNNKENIKHDNLYENFLNNIYDRINEKDNFHNFWEDSKINKNINSQDYDNVYYKNGNKYTINEKKESLENVSSNSSILNKNLDNNERDLHNNDIINNKPINNQNNETLFYKNNIIKINKISENSHVLPVNKIKDNNKKCGNIYQPINHKNDYNDKSIIKVNNESVTFNSNFCIYKNNHYINGVTCKKENNKQNDEKKIFNVLNVPTIQETFDSLFNILYDIKISVFEKCEIIKLIPNIYKYFSVDIYDVENFIINRLLDFIINPDWHIRFFVLATLPLYNIYNDNVILSILSCLNDENPYISKLSRVILGYFGIESKNDLINVFNERGYNRNILYEKRKLSSSNKNNKNDQIKYWIKSDNENCNNINASVNMRKDSYIETLEYNIGTFKQNKLNDIKPYIILPEIPNNSHTSIMDYINAINYEMKNYKLPKINN</sequence>
<dbReference type="STRING" id="1754192.A0A1Y1WQT4"/>
<dbReference type="InterPro" id="IPR015943">
    <property type="entry name" value="WD40/YVTN_repeat-like_dom_sf"/>
</dbReference>
<dbReference type="EMBL" id="MCFG01000330">
    <property type="protein sequence ID" value="ORX75899.1"/>
    <property type="molecule type" value="Genomic_DNA"/>
</dbReference>
<evidence type="ECO:0000256" key="2">
    <source>
        <dbReference type="SAM" id="MobiDB-lite"/>
    </source>
</evidence>
<dbReference type="PANTHER" id="PTHR45532:SF1">
    <property type="entry name" value="WD REPEAT-CONTAINING PROTEIN 97"/>
    <property type="match status" value="1"/>
</dbReference>
<evidence type="ECO:0000313" key="4">
    <source>
        <dbReference type="Proteomes" id="UP000193944"/>
    </source>
</evidence>
<dbReference type="InterPro" id="IPR036322">
    <property type="entry name" value="WD40_repeat_dom_sf"/>
</dbReference>
<evidence type="ECO:0000313" key="3">
    <source>
        <dbReference type="EMBL" id="ORX75899.1"/>
    </source>
</evidence>
<feature type="compositionally biased region" description="Low complexity" evidence="2">
    <location>
        <begin position="889"/>
        <end position="929"/>
    </location>
</feature>
<gene>
    <name evidence="3" type="ORF">BCR32DRAFT_271615</name>
</gene>
<evidence type="ECO:0000256" key="1">
    <source>
        <dbReference type="PROSITE-ProRule" id="PRU00221"/>
    </source>
</evidence>
<dbReference type="InterPro" id="IPR001680">
    <property type="entry name" value="WD40_rpt"/>
</dbReference>